<organism evidence="1 2">
    <name type="scientific">Botryobasidium botryosum (strain FD-172 SS1)</name>
    <dbReference type="NCBI Taxonomy" id="930990"/>
    <lineage>
        <taxon>Eukaryota</taxon>
        <taxon>Fungi</taxon>
        <taxon>Dikarya</taxon>
        <taxon>Basidiomycota</taxon>
        <taxon>Agaricomycotina</taxon>
        <taxon>Agaricomycetes</taxon>
        <taxon>Cantharellales</taxon>
        <taxon>Botryobasidiaceae</taxon>
        <taxon>Botryobasidium</taxon>
    </lineage>
</organism>
<dbReference type="Proteomes" id="UP000027195">
    <property type="component" value="Unassembled WGS sequence"/>
</dbReference>
<name>A0A067MKX4_BOTB1</name>
<dbReference type="InParanoid" id="A0A067MKX4"/>
<gene>
    <name evidence="1" type="ORF">BOTBODRAFT_257167</name>
</gene>
<dbReference type="EMBL" id="KL198028">
    <property type="protein sequence ID" value="KDQ16209.1"/>
    <property type="molecule type" value="Genomic_DNA"/>
</dbReference>
<dbReference type="AlphaFoldDB" id="A0A067MKX4"/>
<reference evidence="2" key="1">
    <citation type="journal article" date="2014" name="Proc. Natl. Acad. Sci. U.S.A.">
        <title>Extensive sampling of basidiomycete genomes demonstrates inadequacy of the white-rot/brown-rot paradigm for wood decay fungi.</title>
        <authorList>
            <person name="Riley R."/>
            <person name="Salamov A.A."/>
            <person name="Brown D.W."/>
            <person name="Nagy L.G."/>
            <person name="Floudas D."/>
            <person name="Held B.W."/>
            <person name="Levasseur A."/>
            <person name="Lombard V."/>
            <person name="Morin E."/>
            <person name="Otillar R."/>
            <person name="Lindquist E.A."/>
            <person name="Sun H."/>
            <person name="LaButti K.M."/>
            <person name="Schmutz J."/>
            <person name="Jabbour D."/>
            <person name="Luo H."/>
            <person name="Baker S.E."/>
            <person name="Pisabarro A.G."/>
            <person name="Walton J.D."/>
            <person name="Blanchette R.A."/>
            <person name="Henrissat B."/>
            <person name="Martin F."/>
            <person name="Cullen D."/>
            <person name="Hibbett D.S."/>
            <person name="Grigoriev I.V."/>
        </authorList>
    </citation>
    <scope>NUCLEOTIDE SEQUENCE [LARGE SCALE GENOMIC DNA]</scope>
    <source>
        <strain evidence="2">FD-172 SS1</strain>
    </source>
</reference>
<evidence type="ECO:0000313" key="2">
    <source>
        <dbReference type="Proteomes" id="UP000027195"/>
    </source>
</evidence>
<proteinExistence type="predicted"/>
<dbReference type="HOGENOM" id="CLU_1677562_0_0_1"/>
<keyword evidence="2" id="KW-1185">Reference proteome</keyword>
<sequence length="157" mass="18407">MFEEPRFEFDAPHVVSKGVDRKTNEFIIVPHLLVCDAVIYLHHRLARAGNVASREACLKAAWRAMPVIRQVLDQNMGRSVFTYLTVTWLHIFQEFGCEYDRLQALQDLKRADVILRELKTLSRVLHEQSEYSPLASEFSFWALYLVFPHELHSIFIF</sequence>
<protein>
    <submittedName>
        <fullName evidence="1">Uncharacterized protein</fullName>
    </submittedName>
</protein>
<accession>A0A067MKX4</accession>
<evidence type="ECO:0000313" key="1">
    <source>
        <dbReference type="EMBL" id="KDQ16209.1"/>
    </source>
</evidence>